<accession>A0A2K3KHQ0</accession>
<feature type="non-terminal residue" evidence="1">
    <location>
        <position position="69"/>
    </location>
</feature>
<dbReference type="STRING" id="57577.A0A2K3KHQ0"/>
<keyword evidence="1" id="KW-0808">Transferase</keyword>
<proteinExistence type="predicted"/>
<evidence type="ECO:0000313" key="1">
    <source>
        <dbReference type="EMBL" id="PNX65798.1"/>
    </source>
</evidence>
<keyword evidence="1" id="KW-0418">Kinase</keyword>
<sequence>MEGENGVIEHKAYARVGFLGNPSDVYFGKTIAFTISNFFATVKLRPSKDLVIQPHPTHDLVNFSSHHQL</sequence>
<protein>
    <submittedName>
        <fullName evidence="1">Glucuronokinase G</fullName>
    </submittedName>
</protein>
<dbReference type="Proteomes" id="UP000236291">
    <property type="component" value="Unassembled WGS sequence"/>
</dbReference>
<organism evidence="1 2">
    <name type="scientific">Trifolium pratense</name>
    <name type="common">Red clover</name>
    <dbReference type="NCBI Taxonomy" id="57577"/>
    <lineage>
        <taxon>Eukaryota</taxon>
        <taxon>Viridiplantae</taxon>
        <taxon>Streptophyta</taxon>
        <taxon>Embryophyta</taxon>
        <taxon>Tracheophyta</taxon>
        <taxon>Spermatophyta</taxon>
        <taxon>Magnoliopsida</taxon>
        <taxon>eudicotyledons</taxon>
        <taxon>Gunneridae</taxon>
        <taxon>Pentapetalae</taxon>
        <taxon>rosids</taxon>
        <taxon>fabids</taxon>
        <taxon>Fabales</taxon>
        <taxon>Fabaceae</taxon>
        <taxon>Papilionoideae</taxon>
        <taxon>50 kb inversion clade</taxon>
        <taxon>NPAAA clade</taxon>
        <taxon>Hologalegina</taxon>
        <taxon>IRL clade</taxon>
        <taxon>Trifolieae</taxon>
        <taxon>Trifolium</taxon>
    </lineage>
</organism>
<gene>
    <name evidence="1" type="ORF">L195_g062778</name>
</gene>
<name>A0A2K3KHQ0_TRIPR</name>
<dbReference type="SUPFAM" id="SSF54211">
    <property type="entry name" value="Ribosomal protein S5 domain 2-like"/>
    <property type="match status" value="1"/>
</dbReference>
<comment type="caution">
    <text evidence="1">The sequence shown here is derived from an EMBL/GenBank/DDBJ whole genome shotgun (WGS) entry which is preliminary data.</text>
</comment>
<dbReference type="EMBL" id="ASHM01185058">
    <property type="protein sequence ID" value="PNX65798.1"/>
    <property type="molecule type" value="Genomic_DNA"/>
</dbReference>
<dbReference type="GO" id="GO:0016301">
    <property type="term" value="F:kinase activity"/>
    <property type="evidence" value="ECO:0007669"/>
    <property type="project" value="UniProtKB-KW"/>
</dbReference>
<dbReference type="PANTHER" id="PTHR38710:SF1">
    <property type="entry name" value="WITH PUTATIVE URIDYL PYROPHOSPHORYLASE-RELATED"/>
    <property type="match status" value="1"/>
</dbReference>
<dbReference type="PANTHER" id="PTHR38710">
    <property type="entry name" value="WITH PUTATIVE URIDYL PYROPHOSPHORYLASE-RELATED"/>
    <property type="match status" value="1"/>
</dbReference>
<dbReference type="AlphaFoldDB" id="A0A2K3KHQ0"/>
<dbReference type="InterPro" id="IPR053034">
    <property type="entry name" value="Glucuronokinase-like"/>
</dbReference>
<reference evidence="1 2" key="2">
    <citation type="journal article" date="2017" name="Front. Plant Sci.">
        <title>Gene Classification and Mining of Molecular Markers Useful in Red Clover (Trifolium pratense) Breeding.</title>
        <authorList>
            <person name="Istvanek J."/>
            <person name="Dluhosova J."/>
            <person name="Dluhos P."/>
            <person name="Patkova L."/>
            <person name="Nedelnik J."/>
            <person name="Repkova J."/>
        </authorList>
    </citation>
    <scope>NUCLEOTIDE SEQUENCE [LARGE SCALE GENOMIC DNA]</scope>
    <source>
        <strain evidence="2">cv. Tatra</strain>
        <tissue evidence="1">Young leaves</tissue>
    </source>
</reference>
<evidence type="ECO:0000313" key="2">
    <source>
        <dbReference type="Proteomes" id="UP000236291"/>
    </source>
</evidence>
<dbReference type="InterPro" id="IPR020568">
    <property type="entry name" value="Ribosomal_Su5_D2-typ_SF"/>
</dbReference>
<reference evidence="1 2" key="1">
    <citation type="journal article" date="2014" name="Am. J. Bot.">
        <title>Genome assembly and annotation for red clover (Trifolium pratense; Fabaceae).</title>
        <authorList>
            <person name="Istvanek J."/>
            <person name="Jaros M."/>
            <person name="Krenek A."/>
            <person name="Repkova J."/>
        </authorList>
    </citation>
    <scope>NUCLEOTIDE SEQUENCE [LARGE SCALE GENOMIC DNA]</scope>
    <source>
        <strain evidence="2">cv. Tatra</strain>
        <tissue evidence="1">Young leaves</tissue>
    </source>
</reference>